<evidence type="ECO:0000259" key="23">
    <source>
        <dbReference type="PROSITE" id="PS50855"/>
    </source>
</evidence>
<keyword evidence="7 21" id="KW-0349">Heme</keyword>
<feature type="transmembrane region" description="Helical" evidence="22">
    <location>
        <begin position="143"/>
        <end position="165"/>
    </location>
</feature>
<dbReference type="Gene3D" id="1.20.210.10">
    <property type="entry name" value="Cytochrome c oxidase-like, subunit I domain"/>
    <property type="match status" value="1"/>
</dbReference>
<feature type="transmembrane region" description="Helical" evidence="22">
    <location>
        <begin position="586"/>
        <end position="603"/>
    </location>
</feature>
<evidence type="ECO:0000313" key="28">
    <source>
        <dbReference type="EMBL" id="WHM23437.1"/>
    </source>
</evidence>
<reference evidence="24 29" key="1">
    <citation type="submission" date="2014-12" db="EMBL/GenBank/DDBJ databases">
        <title>Comparative genome analysis of Bacillus coagulans HM-08, Clostridium butyricum HM-68, Bacillus subtilis HM-66 and Bacillus licheniformis BL-09.</title>
        <authorList>
            <person name="Zhang H."/>
        </authorList>
    </citation>
    <scope>NUCLEOTIDE SEQUENCE [LARGE SCALE GENOMIC DNA]</scope>
    <source>
        <strain evidence="24 29">HM-66</strain>
    </source>
</reference>
<dbReference type="OMA" id="WAMMSIG"/>
<dbReference type="Proteomes" id="UP000076442">
    <property type="component" value="Unassembled WGS sequence"/>
</dbReference>
<proteinExistence type="inferred from homology"/>
<evidence type="ECO:0000256" key="2">
    <source>
        <dbReference type="ARBA" id="ARBA00004651"/>
    </source>
</evidence>
<dbReference type="SMR" id="A0A063X8D0"/>
<evidence type="ECO:0000313" key="30">
    <source>
        <dbReference type="Proteomes" id="UP000076442"/>
    </source>
</evidence>
<evidence type="ECO:0000313" key="25">
    <source>
        <dbReference type="EMBL" id="KZD86689.1"/>
    </source>
</evidence>
<reference evidence="26" key="3">
    <citation type="submission" date="2021-03" db="EMBL/GenBank/DDBJ databases">
        <title>Isolation of Bacillus subtilis from fermented food sample.</title>
        <authorList>
            <person name="Lakshmanan V."/>
            <person name="Athira K."/>
            <person name="Rajagopal K."/>
        </authorList>
    </citation>
    <scope>NUCLEOTIDE SEQUENCE</scope>
    <source>
        <strain evidence="26">S1</strain>
    </source>
</reference>
<feature type="transmembrane region" description="Helical" evidence="22">
    <location>
        <begin position="609"/>
        <end position="627"/>
    </location>
</feature>
<keyword evidence="8 21" id="KW-0679">Respiratory chain</keyword>
<name>A0A063X8D0_BACIU</name>
<comment type="pathway">
    <text evidence="3 22">Energy metabolism; oxidative phosphorylation.</text>
</comment>
<evidence type="ECO:0000256" key="22">
    <source>
        <dbReference type="RuleBase" id="RU367144"/>
    </source>
</evidence>
<dbReference type="PROSITE" id="PS50855">
    <property type="entry name" value="COX1"/>
    <property type="match status" value="1"/>
</dbReference>
<dbReference type="PDBsum" id="6KOC"/>
<dbReference type="GO" id="GO:0005507">
    <property type="term" value="F:copper ion binding"/>
    <property type="evidence" value="ECO:0007669"/>
    <property type="project" value="UniProtKB-UniRule"/>
</dbReference>
<accession>A0A063X8D0</accession>
<dbReference type="PANTHER" id="PTHR10422:SF35">
    <property type="entry name" value="CYTOCHROME BO(3) UBIQUINOL OXIDASE SUBUNIT 1"/>
    <property type="match status" value="1"/>
</dbReference>
<evidence type="ECO:0000256" key="16">
    <source>
        <dbReference type="ARBA" id="ARBA00023008"/>
    </source>
</evidence>
<feature type="transmembrane region" description="Helical" evidence="22">
    <location>
        <begin position="229"/>
        <end position="251"/>
    </location>
</feature>
<dbReference type="Gene3D" id="1.10.287.70">
    <property type="match status" value="1"/>
</dbReference>
<dbReference type="GO" id="GO:0016682">
    <property type="term" value="F:oxidoreductase activity, acting on diphenols and related substances as donors, oxygen as acceptor"/>
    <property type="evidence" value="ECO:0007669"/>
    <property type="project" value="UniProtKB-UniRule"/>
</dbReference>
<evidence type="ECO:0000256" key="1">
    <source>
        <dbReference type="ARBA" id="ARBA00000725"/>
    </source>
</evidence>
<dbReference type="InterPro" id="IPR014233">
    <property type="entry name" value="QoxB"/>
</dbReference>
<dbReference type="FunFam" id="1.20.210.10:FF:000002">
    <property type="entry name" value="Cytochrome o ubiquinol oxidase, subunit I"/>
    <property type="match status" value="1"/>
</dbReference>
<comment type="cofactor">
    <cofactor evidence="22">
        <name>Cu cation</name>
        <dbReference type="ChEBI" id="CHEBI:23378"/>
    </cofactor>
    <text evidence="22">Binds a copper B center.</text>
</comment>
<reference evidence="25 30" key="2">
    <citation type="submission" date="2015-09" db="EMBL/GenBank/DDBJ databases">
        <title>Spore heat resistance.</title>
        <authorList>
            <person name="Boekhorst J."/>
            <person name="Berendsen E.M."/>
            <person name="Wells-Bennik M.H."/>
            <person name="Kuipers O.P."/>
        </authorList>
    </citation>
    <scope>NUCLEOTIDE SEQUENCE [LARGE SCALE GENOMIC DNA]</scope>
    <source>
        <strain evidence="25 30">B4122</strain>
    </source>
</reference>
<dbReference type="GO" id="GO:0022904">
    <property type="term" value="P:respiratory electron transport chain"/>
    <property type="evidence" value="ECO:0007669"/>
    <property type="project" value="TreeGrafter"/>
</dbReference>
<gene>
    <name evidence="26" type="primary">qoxB</name>
    <name evidence="25" type="ORF">B4122_4931</name>
    <name evidence="26" type="ORF">J5227_22060</name>
    <name evidence="27" type="ORF">P5633_04730</name>
    <name evidence="28" type="ORF">QL281_10580</name>
    <name evidence="24" type="ORF">SC09_contig4orf01211</name>
</gene>
<evidence type="ECO:0000256" key="11">
    <source>
        <dbReference type="ARBA" id="ARBA00022781"/>
    </source>
</evidence>
<evidence type="ECO:0000256" key="12">
    <source>
        <dbReference type="ARBA" id="ARBA00022982"/>
    </source>
</evidence>
<comment type="subcellular location">
    <subcellularLocation>
        <location evidence="2 22">Cell membrane</location>
        <topology evidence="2 22">Multi-pass membrane protein</topology>
    </subcellularLocation>
</comment>
<evidence type="ECO:0000256" key="5">
    <source>
        <dbReference type="ARBA" id="ARBA00022448"/>
    </source>
</evidence>
<feature type="transmembrane region" description="Helical" evidence="22">
    <location>
        <begin position="342"/>
        <end position="364"/>
    </location>
</feature>
<dbReference type="Proteomes" id="UP000665181">
    <property type="component" value="Unassembled WGS sequence"/>
</dbReference>
<feature type="transmembrane region" description="Helical" evidence="22">
    <location>
        <begin position="490"/>
        <end position="514"/>
    </location>
</feature>
<dbReference type="GO" id="GO:0015990">
    <property type="term" value="P:electron transport coupled proton transport"/>
    <property type="evidence" value="ECO:0007669"/>
    <property type="project" value="TreeGrafter"/>
</dbReference>
<dbReference type="EMBL" id="CP120576">
    <property type="protein sequence ID" value="WEY85500.1"/>
    <property type="molecule type" value="Genomic_DNA"/>
</dbReference>
<evidence type="ECO:0000256" key="7">
    <source>
        <dbReference type="ARBA" id="ARBA00022617"/>
    </source>
</evidence>
<dbReference type="PATRIC" id="fig|1423.134.peg.1479"/>
<reference evidence="28" key="5">
    <citation type="submission" date="2023-05" db="EMBL/GenBank/DDBJ databases">
        <title>Complete genome sequence of Bacillus subtilis SRCM117797 isolated from Soybean paste.</title>
        <authorList>
            <person name="Abraha H.B."/>
            <person name="Kim K.-P."/>
            <person name="Ryu M.-S."/>
            <person name="Jeong D.-Y."/>
        </authorList>
    </citation>
    <scope>NUCLEOTIDE SEQUENCE</scope>
    <source>
        <strain evidence="28">SRCM117797</strain>
    </source>
</reference>
<evidence type="ECO:0000313" key="27">
    <source>
        <dbReference type="EMBL" id="WEY85500.1"/>
    </source>
</evidence>
<evidence type="ECO:0000256" key="20">
    <source>
        <dbReference type="ARBA" id="ARBA00068404"/>
    </source>
</evidence>
<evidence type="ECO:0000256" key="15">
    <source>
        <dbReference type="ARBA" id="ARBA00023004"/>
    </source>
</evidence>
<evidence type="ECO:0000256" key="8">
    <source>
        <dbReference type="ARBA" id="ARBA00022660"/>
    </source>
</evidence>
<keyword evidence="6 22" id="KW-1003">Cell membrane</keyword>
<evidence type="ECO:0000256" key="17">
    <source>
        <dbReference type="ARBA" id="ARBA00023065"/>
    </source>
</evidence>
<evidence type="ECO:0000256" key="6">
    <source>
        <dbReference type="ARBA" id="ARBA00022475"/>
    </source>
</evidence>
<feature type="transmembrane region" description="Helical" evidence="22">
    <location>
        <begin position="416"/>
        <end position="436"/>
    </location>
</feature>
<evidence type="ECO:0000313" key="24">
    <source>
        <dbReference type="EMBL" id="KIU06163.1"/>
    </source>
</evidence>
<dbReference type="PRINTS" id="PR01165">
    <property type="entry name" value="CYCOXIDASEI"/>
</dbReference>
<feature type="transmembrane region" description="Helical" evidence="22">
    <location>
        <begin position="306"/>
        <end position="327"/>
    </location>
</feature>
<dbReference type="EC" id="1.10.3.-" evidence="22"/>
<feature type="transmembrane region" description="Helical" evidence="22">
    <location>
        <begin position="58"/>
        <end position="78"/>
    </location>
</feature>
<dbReference type="InterPro" id="IPR000883">
    <property type="entry name" value="Cyt_C_Oxase_1"/>
</dbReference>
<comment type="cofactor">
    <cofactor evidence="22">
        <name>ferriheme a</name>
        <dbReference type="ChEBI" id="CHEBI:60532"/>
    </cofactor>
    <text evidence="22">Heme A3.</text>
</comment>
<evidence type="ECO:0000256" key="3">
    <source>
        <dbReference type="ARBA" id="ARBA00004673"/>
    </source>
</evidence>
<feature type="transmembrane region" description="Helical" evidence="22">
    <location>
        <begin position="376"/>
        <end position="401"/>
    </location>
</feature>
<dbReference type="RefSeq" id="WP_003227407.1">
    <property type="nucleotide sequence ID" value="NZ_AP024621.1"/>
</dbReference>
<keyword evidence="5 21" id="KW-0813">Transport</keyword>
<dbReference type="GO" id="GO:0006119">
    <property type="term" value="P:oxidative phosphorylation"/>
    <property type="evidence" value="ECO:0007669"/>
    <property type="project" value="UniProtKB-UniPathway"/>
</dbReference>
<evidence type="ECO:0000256" key="18">
    <source>
        <dbReference type="ARBA" id="ARBA00023136"/>
    </source>
</evidence>
<comment type="catalytic activity">
    <reaction evidence="1 22">
        <text>2 a quinol + O2 = 2 a quinone + 2 H2O</text>
        <dbReference type="Rhea" id="RHEA:55376"/>
        <dbReference type="ChEBI" id="CHEBI:15377"/>
        <dbReference type="ChEBI" id="CHEBI:15379"/>
        <dbReference type="ChEBI" id="CHEBI:24646"/>
        <dbReference type="ChEBI" id="CHEBI:132124"/>
    </reaction>
</comment>
<keyword evidence="17 22" id="KW-0406">Ion transport</keyword>
<dbReference type="PANTHER" id="PTHR10422">
    <property type="entry name" value="CYTOCHROME C OXIDASE SUBUNIT 1"/>
    <property type="match status" value="1"/>
</dbReference>
<keyword evidence="16 22" id="KW-0186">Copper</keyword>
<evidence type="ECO:0000256" key="19">
    <source>
        <dbReference type="ARBA" id="ARBA00057822"/>
    </source>
</evidence>
<dbReference type="NCBIfam" id="TIGR02882">
    <property type="entry name" value="QoxB"/>
    <property type="match status" value="1"/>
</dbReference>
<dbReference type="CDD" id="cd01662">
    <property type="entry name" value="Ubiquinol_Oxidase_I"/>
    <property type="match status" value="1"/>
</dbReference>
<dbReference type="STRING" id="483913.AN935_19300"/>
<feature type="domain" description="Cytochrome oxidase subunit I profile" evidence="23">
    <location>
        <begin position="38"/>
        <end position="556"/>
    </location>
</feature>
<dbReference type="GO" id="GO:0004129">
    <property type="term" value="F:cytochrome-c oxidase activity"/>
    <property type="evidence" value="ECO:0007669"/>
    <property type="project" value="UniProtKB-UniRule"/>
</dbReference>
<feature type="transmembrane region" description="Helical" evidence="22">
    <location>
        <begin position="98"/>
        <end position="123"/>
    </location>
</feature>
<feature type="transmembrane region" description="Helical" evidence="22">
    <location>
        <begin position="448"/>
        <end position="470"/>
    </location>
</feature>
<dbReference type="Pfam" id="PF00115">
    <property type="entry name" value="COX1"/>
    <property type="match status" value="1"/>
</dbReference>
<keyword evidence="13 22" id="KW-1133">Transmembrane helix</keyword>
<dbReference type="EMBL" id="JXBC01000013">
    <property type="protein sequence ID" value="KIU06163.1"/>
    <property type="molecule type" value="Genomic_DNA"/>
</dbReference>
<keyword evidence="11 22" id="KW-0375">Hydrogen ion transport</keyword>
<dbReference type="EMBL" id="CP125292">
    <property type="protein sequence ID" value="WHM23437.1"/>
    <property type="molecule type" value="Genomic_DNA"/>
</dbReference>
<dbReference type="Proteomes" id="UP001214898">
    <property type="component" value="Chromosome"/>
</dbReference>
<comment type="function">
    <text evidence="19">Catalyzes quinol oxidation with the concomitant reduction of oxygen to water. Major component for energy conversion during vegetative growth.</text>
</comment>
<dbReference type="SUPFAM" id="SSF81442">
    <property type="entry name" value="Cytochrome c oxidase subunit I-like"/>
    <property type="match status" value="1"/>
</dbReference>
<keyword evidence="15 22" id="KW-0408">Iron</keyword>
<sequence length="649" mass="73838">MKFKWDEFFVTGDPLILGAQVSIALSTIAIIFVLTYFKKWKWLWSEWITTVDHKKLGIMYIISAVIMLFRGGVDGLMMRAQLALPNNSFLDSNHYNEIFTTHGTIMIIFMAMPFLIGLINVVVPLQIGARDVAFPYLNNLSFWTFFVGAMLFNISFVIGGSPNAGWTSYMPLASNDMSPGPGENYYLLGLQIAGIGTLMTGINFMVTILKMRTKGMTLMRMPMFTWTTLITMVIIVFAFPVLTVALALLSFDRLFGAHFFTLEAGGMPMLWANLFWIWGHPEVYIVILPAFGIFSEIISSFARKQLFGYKAMVGSIIAISVLSFLVWTHHFFTMGNSASVNSFFSITTMAISIPTGVKIFNWLFTMYKGRISFTTPMLWALAFIPNFVIGGVTGVMLAMAAADYQYHNTYFLVSHFHYVLIAGTVFACFAGFIFWYPKMFGHKLNERIGKWFFWIFMIGFNICFFPQYFLGLQGMPRRIYTYGPNDGWTTLNFISTVGAFMMGVGFLILCYNIYYSFRYSTREISGDSWGVGRTLDWATSSAIPPHYNFAVLPEVKSQDAFLHMKEEKTELYPESKFKKIHMPSNSGRPFFMSVAFGLAGFGLVFEWYWMGVVGLIGVLLCMVLRSFEYDNGYYISVDEIKETERKISE</sequence>
<dbReference type="EMBL" id="LJZV01000036">
    <property type="protein sequence ID" value="KZD86689.1"/>
    <property type="molecule type" value="Genomic_DNA"/>
</dbReference>
<dbReference type="AlphaFoldDB" id="A0A063X8D0"/>
<keyword evidence="12 21" id="KW-0249">Electron transport</keyword>
<dbReference type="GO" id="GO:0020037">
    <property type="term" value="F:heme binding"/>
    <property type="evidence" value="ECO:0007669"/>
    <property type="project" value="UniProtKB-UniRule"/>
</dbReference>
<dbReference type="Proteomes" id="UP000032247">
    <property type="component" value="Unassembled WGS sequence"/>
</dbReference>
<evidence type="ECO:0000313" key="26">
    <source>
        <dbReference type="EMBL" id="MBO3796925.1"/>
    </source>
</evidence>
<evidence type="ECO:0000313" key="29">
    <source>
        <dbReference type="Proteomes" id="UP000032247"/>
    </source>
</evidence>
<dbReference type="Proteomes" id="UP001229422">
    <property type="component" value="Chromosome"/>
</dbReference>
<dbReference type="PROSITE" id="PS00077">
    <property type="entry name" value="COX1_CUB"/>
    <property type="match status" value="1"/>
</dbReference>
<dbReference type="PDBsum" id="6KOB"/>
<evidence type="ECO:0000256" key="21">
    <source>
        <dbReference type="RuleBase" id="RU000370"/>
    </source>
</evidence>
<evidence type="ECO:0000256" key="13">
    <source>
        <dbReference type="ARBA" id="ARBA00022989"/>
    </source>
</evidence>
<keyword evidence="10 22" id="KW-0479">Metal-binding</keyword>
<feature type="transmembrane region" description="Helical" evidence="22">
    <location>
        <begin position="271"/>
        <end position="294"/>
    </location>
</feature>
<organism evidence="24 29">
    <name type="scientific">Bacillus subtilis</name>
    <dbReference type="NCBI Taxonomy" id="1423"/>
    <lineage>
        <taxon>Bacteria</taxon>
        <taxon>Bacillati</taxon>
        <taxon>Bacillota</taxon>
        <taxon>Bacilli</taxon>
        <taxon>Bacillales</taxon>
        <taxon>Bacillaceae</taxon>
        <taxon>Bacillus</taxon>
    </lineage>
</organism>
<evidence type="ECO:0000256" key="14">
    <source>
        <dbReference type="ARBA" id="ARBA00023002"/>
    </source>
</evidence>
<dbReference type="InterPro" id="IPR023616">
    <property type="entry name" value="Cyt_c_oxase-like_su1_dom"/>
</dbReference>
<reference evidence="27" key="4">
    <citation type="submission" date="2023-03" db="EMBL/GenBank/DDBJ databases">
        <title>Complete genome sequences of 52 Bacillus and Priestia strains isolated from West-African fermentations and 26 reference strains from the DSMZ collection.</title>
        <authorList>
            <person name="Wiedenbein E.S."/>
            <person name="Canoy T.S."/>
            <person name="Hui Y."/>
            <person name="Parkouda C."/>
            <person name="Dawende C."/>
            <person name="Ametefe E."/>
            <person name="Jespersen L."/>
            <person name="Nielsen D.S."/>
        </authorList>
    </citation>
    <scope>NUCLEOTIDE SEQUENCE</scope>
    <source>
        <strain evidence="27">PRO56</strain>
    </source>
</reference>
<feature type="transmembrane region" description="Helical" evidence="22">
    <location>
        <begin position="185"/>
        <end position="209"/>
    </location>
</feature>
<feature type="transmembrane region" description="Helical" evidence="22">
    <location>
        <begin position="15"/>
        <end position="37"/>
    </location>
</feature>
<comment type="similarity">
    <text evidence="4 21">Belongs to the heme-copper respiratory oxidase family.</text>
</comment>
<keyword evidence="9 21" id="KW-0812">Transmembrane</keyword>
<evidence type="ECO:0000256" key="9">
    <source>
        <dbReference type="ARBA" id="ARBA00022692"/>
    </source>
</evidence>
<dbReference type="GO" id="GO:0098803">
    <property type="term" value="C:respiratory chain complex"/>
    <property type="evidence" value="ECO:0007669"/>
    <property type="project" value="UniProtKB-UniRule"/>
</dbReference>
<protein>
    <recommendedName>
        <fullName evidence="20 22">Quinol oxidase subunit 1</fullName>
        <ecNumber evidence="22">1.10.3.-</ecNumber>
    </recommendedName>
</protein>
<dbReference type="EMBL" id="JAGFPW010000036">
    <property type="protein sequence ID" value="MBO3796925.1"/>
    <property type="molecule type" value="Genomic_DNA"/>
</dbReference>
<dbReference type="PDBsum" id="6KOE"/>
<dbReference type="GO" id="GO:0005886">
    <property type="term" value="C:plasma membrane"/>
    <property type="evidence" value="ECO:0007669"/>
    <property type="project" value="UniProtKB-SubCell"/>
</dbReference>
<dbReference type="UniPathway" id="UPA00705"/>
<keyword evidence="18 22" id="KW-0472">Membrane</keyword>
<evidence type="ECO:0000256" key="4">
    <source>
        <dbReference type="ARBA" id="ARBA00009578"/>
    </source>
</evidence>
<keyword evidence="14 22" id="KW-0560">Oxidoreductase</keyword>
<dbReference type="InterPro" id="IPR023615">
    <property type="entry name" value="Cyt_c_Oxase_su1_BS"/>
</dbReference>
<evidence type="ECO:0000256" key="10">
    <source>
        <dbReference type="ARBA" id="ARBA00022723"/>
    </source>
</evidence>
<dbReference type="InterPro" id="IPR036927">
    <property type="entry name" value="Cyt_c_oxase-like_su1_sf"/>
</dbReference>